<dbReference type="RefSeq" id="WP_408078542.1">
    <property type="nucleotide sequence ID" value="NZ_JBELQC010000001.1"/>
</dbReference>
<comment type="caution">
    <text evidence="1">The sequence shown here is derived from an EMBL/GenBank/DDBJ whole genome shotgun (WGS) entry which is preliminary data.</text>
</comment>
<proteinExistence type="predicted"/>
<name>A0ABW8YR47_9SPHN</name>
<sequence>MTASRTSPAATLDREFAWFSAVLDARLRSYAEQDVATEAPPPPALAGSDPYAAACTAAGLGRDERSVLALALLPWFRPAALDPLSLRNASTDRHFTEFGGLHSEAGRRFVPTRETSLFIIAADDLDRRIAAMPMFAATGTMVRHHLLVQQADDYAPWLPVEPHPQLIERLLGGTG</sequence>
<dbReference type="Proteomes" id="UP001629244">
    <property type="component" value="Unassembled WGS sequence"/>
</dbReference>
<dbReference type="EMBL" id="JBELQC010000001">
    <property type="protein sequence ID" value="MFL9841651.1"/>
    <property type="molecule type" value="Genomic_DNA"/>
</dbReference>
<accession>A0ABW8YR47</accession>
<evidence type="ECO:0000313" key="1">
    <source>
        <dbReference type="EMBL" id="MFL9841651.1"/>
    </source>
</evidence>
<protein>
    <submittedName>
        <fullName evidence="1">Uncharacterized protein</fullName>
    </submittedName>
</protein>
<keyword evidence="2" id="KW-1185">Reference proteome</keyword>
<evidence type="ECO:0000313" key="2">
    <source>
        <dbReference type="Proteomes" id="UP001629244"/>
    </source>
</evidence>
<reference evidence="1 2" key="1">
    <citation type="submission" date="2024-06" db="EMBL/GenBank/DDBJ databases">
        <authorList>
            <person name="Kaempfer P."/>
            <person name="Viver T."/>
        </authorList>
    </citation>
    <scope>NUCLEOTIDE SEQUENCE [LARGE SCALE GENOMIC DNA]</scope>
    <source>
        <strain evidence="1 2">ST-64</strain>
    </source>
</reference>
<organism evidence="1 2">
    <name type="scientific">Sphingomonas plantiphila</name>
    <dbReference type="NCBI Taxonomy" id="3163295"/>
    <lineage>
        <taxon>Bacteria</taxon>
        <taxon>Pseudomonadati</taxon>
        <taxon>Pseudomonadota</taxon>
        <taxon>Alphaproteobacteria</taxon>
        <taxon>Sphingomonadales</taxon>
        <taxon>Sphingomonadaceae</taxon>
        <taxon>Sphingomonas</taxon>
    </lineage>
</organism>
<gene>
    <name evidence="1" type="ORF">ABS767_11810</name>
</gene>